<sequence>MISPIISYQKVSIKTINPFLGKKKEIFKVCSMNLDSSNEEPKLKIPGKIILSKTVISERELKLKSLSEKWKKERIAKENFDKKAFGFTKNSEILNGRIAMFFIITGLLTEIWTGQTIPDQIETIIRTLGII</sequence>
<evidence type="ECO:0000313" key="2">
    <source>
        <dbReference type="Proteomes" id="UP000243127"/>
    </source>
</evidence>
<dbReference type="RefSeq" id="XP_001712299.1">
    <property type="nucleotide sequence ID" value="XM_001712247.1"/>
</dbReference>
<keyword evidence="1" id="KW-0542">Nucleomorph</keyword>
<proteinExistence type="predicted"/>
<protein>
    <submittedName>
        <fullName evidence="1">Hlip</fullName>
    </submittedName>
</protein>
<dbReference type="EMBL" id="CP000881">
    <property type="protein sequence ID" value="ABW97974.1"/>
    <property type="molecule type" value="Genomic_DNA"/>
</dbReference>
<organism evidence="1 2">
    <name type="scientific">Hemiselmis andersenii</name>
    <name type="common">Cryptophyte alga</name>
    <dbReference type="NCBI Taxonomy" id="464988"/>
    <lineage>
        <taxon>Eukaryota</taxon>
        <taxon>Cryptophyceae</taxon>
        <taxon>Cryptomonadales</taxon>
        <taxon>Hemiselmidaceae</taxon>
        <taxon>Hemiselmis</taxon>
    </lineage>
</organism>
<gene>
    <name evidence="1" type="ORF">HAN_1g135</name>
</gene>
<dbReference type="SUPFAM" id="SSF103511">
    <property type="entry name" value="Chlorophyll a-b binding protein"/>
    <property type="match status" value="1"/>
</dbReference>
<dbReference type="GeneID" id="5739791"/>
<dbReference type="Proteomes" id="UP000243127">
    <property type="component" value="Nucleomorph 1"/>
</dbReference>
<accession>A9BKE1</accession>
<evidence type="ECO:0000313" key="1">
    <source>
        <dbReference type="EMBL" id="ABW97974.1"/>
    </source>
</evidence>
<reference evidence="1 2" key="1">
    <citation type="journal article" date="2007" name="Proc. Natl. Acad. Sci. U.S.A.">
        <title>Nucleomorph genome of Hemiselmis andersenii reveals complete intron loss and compaction as a driver of protein structure and function.</title>
        <authorList>
            <person name="Lane C.E."/>
            <person name="van den Heuvel K."/>
            <person name="Kozera C."/>
            <person name="Curtis B.A."/>
            <person name="Parsons B.J."/>
            <person name="Bowman S."/>
            <person name="Archibald J.M."/>
        </authorList>
    </citation>
    <scope>NUCLEOTIDE SEQUENCE [LARGE SCALE GENOMIC DNA]</scope>
    <source>
        <strain evidence="1 2">CCMP644</strain>
    </source>
</reference>
<name>A9BKE1_HEMAN</name>
<geneLocation type="nucleomorph" evidence="1"/>
<dbReference type="AlphaFoldDB" id="A9BKE1"/>